<accession>A0A6N6MKD5</accession>
<evidence type="ECO:0000313" key="3">
    <source>
        <dbReference type="Proteomes" id="UP000441523"/>
    </source>
</evidence>
<keyword evidence="1" id="KW-0812">Transmembrane</keyword>
<proteinExistence type="predicted"/>
<reference evidence="2 3" key="1">
    <citation type="submission" date="2019-09" db="EMBL/GenBank/DDBJ databases">
        <title>YIM 132548 draft genome.</title>
        <authorList>
            <person name="Jiang L."/>
        </authorList>
    </citation>
    <scope>NUCLEOTIDE SEQUENCE [LARGE SCALE GENOMIC DNA]</scope>
    <source>
        <strain evidence="2 3">YIM 132548</strain>
    </source>
</reference>
<dbReference type="AlphaFoldDB" id="A0A6N6MKD5"/>
<dbReference type="EMBL" id="VZZJ01000021">
    <property type="protein sequence ID" value="KAB1071049.1"/>
    <property type="molecule type" value="Genomic_DNA"/>
</dbReference>
<protein>
    <submittedName>
        <fullName evidence="2">Uncharacterized protein</fullName>
    </submittedName>
</protein>
<organism evidence="2 3">
    <name type="scientific">Methylobacterium planeticum</name>
    <dbReference type="NCBI Taxonomy" id="2615211"/>
    <lineage>
        <taxon>Bacteria</taxon>
        <taxon>Pseudomonadati</taxon>
        <taxon>Pseudomonadota</taxon>
        <taxon>Alphaproteobacteria</taxon>
        <taxon>Hyphomicrobiales</taxon>
        <taxon>Methylobacteriaceae</taxon>
        <taxon>Methylobacterium</taxon>
    </lineage>
</organism>
<dbReference type="Proteomes" id="UP000441523">
    <property type="component" value="Unassembled WGS sequence"/>
</dbReference>
<feature type="transmembrane region" description="Helical" evidence="1">
    <location>
        <begin position="74"/>
        <end position="91"/>
    </location>
</feature>
<name>A0A6N6MKD5_9HYPH</name>
<evidence type="ECO:0000313" key="2">
    <source>
        <dbReference type="EMBL" id="KAB1071049.1"/>
    </source>
</evidence>
<keyword evidence="1" id="KW-0472">Membrane</keyword>
<evidence type="ECO:0000256" key="1">
    <source>
        <dbReference type="SAM" id="Phobius"/>
    </source>
</evidence>
<keyword evidence="1" id="KW-1133">Transmembrane helix</keyword>
<gene>
    <name evidence="2" type="ORF">F6X51_20400</name>
</gene>
<comment type="caution">
    <text evidence="2">The sequence shown here is derived from an EMBL/GenBank/DDBJ whole genome shotgun (WGS) entry which is preliminary data.</text>
</comment>
<sequence>MQMRVRGLAALAAGIAVALAVMAYDRGRDVAWAVTAAQIADARAYGKPGVELAPGRFITEPVRAEGAGWLPVKWTLLGLAAACAVLAGTGGRGRRG</sequence>
<dbReference type="RefSeq" id="WP_150965515.1">
    <property type="nucleotide sequence ID" value="NZ_VZZJ01000021.1"/>
</dbReference>
<keyword evidence="3" id="KW-1185">Reference proteome</keyword>